<evidence type="ECO:0000256" key="1">
    <source>
        <dbReference type="ARBA" id="ARBA00004611"/>
    </source>
</evidence>
<evidence type="ECO:0000313" key="11">
    <source>
        <dbReference type="EMBL" id="ODM99801.1"/>
    </source>
</evidence>
<feature type="coiled-coil region" evidence="10">
    <location>
        <begin position="153"/>
        <end position="190"/>
    </location>
</feature>
<dbReference type="OrthoDB" id="429119at2759"/>
<evidence type="ECO:0000256" key="10">
    <source>
        <dbReference type="SAM" id="Coils"/>
    </source>
</evidence>
<keyword evidence="3" id="KW-0963">Cytoplasm</keyword>
<evidence type="ECO:0000256" key="8">
    <source>
        <dbReference type="ARBA" id="ARBA00023273"/>
    </source>
</evidence>
<keyword evidence="8" id="KW-0966">Cell projection</keyword>
<evidence type="ECO:0000256" key="5">
    <source>
        <dbReference type="ARBA" id="ARBA00023054"/>
    </source>
</evidence>
<dbReference type="EMBL" id="LJIJ01000255">
    <property type="protein sequence ID" value="ODM99801.1"/>
    <property type="molecule type" value="Genomic_DNA"/>
</dbReference>
<keyword evidence="6" id="KW-0969">Cilium</keyword>
<dbReference type="InterPro" id="IPR008805">
    <property type="entry name" value="RIB43A"/>
</dbReference>
<dbReference type="PANTHER" id="PTHR14517:SF6">
    <property type="entry name" value="RE41410P"/>
    <property type="match status" value="1"/>
</dbReference>
<comment type="caution">
    <text evidence="11">The sequence shown here is derived from an EMBL/GenBank/DDBJ whole genome shotgun (WGS) entry which is preliminary data.</text>
</comment>
<sequence>MFSVGVTPEERKQQAAIQRRQRLEAERKQRIFNPKQRLIGLDTDALQLQIEEKRRREEHERQLNEAYAQETNRQQMLYNELQSRIQNDRRRVFEDLQDFRKECQKYEDRREFELNDPKQLSYPARIHDDDARNGPSSMQKFEGEDLGDRRRLLEKAEQKNAWLEAQIREREQNRKEYEAVERLWEQQQREHSLRAIELATAEECARRTVQFETANFNLALANEAAEKRKLEKLADEEANLAHQLNMYNSELLTETTDVTHVNGPFRTTKTRFKGLTPEQIKIIKEEQLRQIMDNVRRKESDRQYEEAWSKMQKRYAVATAILDKELDDRRRDVKVETTHTNMELAREQRLRQEYLNRVLYKNSCSEDFFEQFNTSTR</sequence>
<gene>
    <name evidence="11" type="ORF">Ocin01_06894</name>
</gene>
<organism evidence="11 12">
    <name type="scientific">Orchesella cincta</name>
    <name type="common">Springtail</name>
    <name type="synonym">Podura cincta</name>
    <dbReference type="NCBI Taxonomy" id="48709"/>
    <lineage>
        <taxon>Eukaryota</taxon>
        <taxon>Metazoa</taxon>
        <taxon>Ecdysozoa</taxon>
        <taxon>Arthropoda</taxon>
        <taxon>Hexapoda</taxon>
        <taxon>Collembola</taxon>
        <taxon>Entomobryomorpha</taxon>
        <taxon>Entomobryoidea</taxon>
        <taxon>Orchesellidae</taxon>
        <taxon>Orchesellinae</taxon>
        <taxon>Orchesella</taxon>
    </lineage>
</organism>
<evidence type="ECO:0000256" key="7">
    <source>
        <dbReference type="ARBA" id="ARBA00023212"/>
    </source>
</evidence>
<name>A0A1D2N3J6_ORCCI</name>
<comment type="similarity">
    <text evidence="2">Belongs to the RIB43A family.</text>
</comment>
<keyword evidence="4" id="KW-0282">Flagellum</keyword>
<feature type="coiled-coil region" evidence="10">
    <location>
        <begin position="49"/>
        <end position="116"/>
    </location>
</feature>
<dbReference type="AlphaFoldDB" id="A0A1D2N3J6"/>
<evidence type="ECO:0000256" key="3">
    <source>
        <dbReference type="ARBA" id="ARBA00022490"/>
    </source>
</evidence>
<dbReference type="STRING" id="48709.A0A1D2N3J6"/>
<comment type="subcellular location">
    <subcellularLocation>
        <location evidence="1">Cytoplasm</location>
        <location evidence="1">Cytoskeleton</location>
        <location evidence="1">Flagellum axoneme</location>
    </subcellularLocation>
</comment>
<keyword evidence="5 10" id="KW-0175">Coiled coil</keyword>
<keyword evidence="7" id="KW-0206">Cytoskeleton</keyword>
<evidence type="ECO:0000256" key="2">
    <source>
        <dbReference type="ARBA" id="ARBA00006875"/>
    </source>
</evidence>
<dbReference type="Pfam" id="PF05914">
    <property type="entry name" value="RIB43A"/>
    <property type="match status" value="1"/>
</dbReference>
<reference evidence="11 12" key="1">
    <citation type="journal article" date="2016" name="Genome Biol. Evol.">
        <title>Gene Family Evolution Reflects Adaptation to Soil Environmental Stressors in the Genome of the Collembolan Orchesella cincta.</title>
        <authorList>
            <person name="Faddeeva-Vakhrusheva A."/>
            <person name="Derks M.F."/>
            <person name="Anvar S.Y."/>
            <person name="Agamennone V."/>
            <person name="Suring W."/>
            <person name="Smit S."/>
            <person name="van Straalen N.M."/>
            <person name="Roelofs D."/>
        </authorList>
    </citation>
    <scope>NUCLEOTIDE SEQUENCE [LARGE SCALE GENOMIC DNA]</scope>
    <source>
        <tissue evidence="11">Mixed pool</tissue>
    </source>
</reference>
<accession>A0A1D2N3J6</accession>
<protein>
    <submittedName>
        <fullName evidence="11">RIB43A-like with coiled-coils protein 2</fullName>
    </submittedName>
</protein>
<evidence type="ECO:0000256" key="6">
    <source>
        <dbReference type="ARBA" id="ARBA00023069"/>
    </source>
</evidence>
<evidence type="ECO:0000313" key="12">
    <source>
        <dbReference type="Proteomes" id="UP000094527"/>
    </source>
</evidence>
<dbReference type="PANTHER" id="PTHR14517">
    <property type="entry name" value="RIB43A-RELATED"/>
    <property type="match status" value="1"/>
</dbReference>
<dbReference type="OMA" id="DRAVTMK"/>
<evidence type="ECO:0000256" key="4">
    <source>
        <dbReference type="ARBA" id="ARBA00022846"/>
    </source>
</evidence>
<feature type="coiled-coil region" evidence="10">
    <location>
        <begin position="220"/>
        <end position="250"/>
    </location>
</feature>
<dbReference type="Proteomes" id="UP000094527">
    <property type="component" value="Unassembled WGS sequence"/>
</dbReference>
<evidence type="ECO:0000256" key="9">
    <source>
        <dbReference type="ARBA" id="ARBA00046435"/>
    </source>
</evidence>
<proteinExistence type="inferred from homology"/>
<comment type="subunit">
    <text evidence="9">Microtubule inner protein component of sperm flagellar doublet microtubules.</text>
</comment>
<keyword evidence="12" id="KW-1185">Reference proteome</keyword>